<evidence type="ECO:0000256" key="1">
    <source>
        <dbReference type="SAM" id="MobiDB-lite"/>
    </source>
</evidence>
<comment type="caution">
    <text evidence="2">The sequence shown here is derived from an EMBL/GenBank/DDBJ whole genome shotgun (WGS) entry which is preliminary data.</text>
</comment>
<accession>A0A251X583</accession>
<evidence type="ECO:0000313" key="2">
    <source>
        <dbReference type="EMBL" id="OUD12581.1"/>
    </source>
</evidence>
<dbReference type="RefSeq" id="WP_086489540.1">
    <property type="nucleotide sequence ID" value="NZ_MSLT01000023.1"/>
</dbReference>
<dbReference type="AlphaFoldDB" id="A0A251X583"/>
<organism evidence="2 3">
    <name type="scientific">Thioflexithrix psekupsensis</name>
    <dbReference type="NCBI Taxonomy" id="1570016"/>
    <lineage>
        <taxon>Bacteria</taxon>
        <taxon>Pseudomonadati</taxon>
        <taxon>Pseudomonadota</taxon>
        <taxon>Gammaproteobacteria</taxon>
        <taxon>Thiotrichales</taxon>
        <taxon>Thioflexithrix</taxon>
    </lineage>
</organism>
<feature type="region of interest" description="Disordered" evidence="1">
    <location>
        <begin position="23"/>
        <end position="71"/>
    </location>
</feature>
<proteinExistence type="predicted"/>
<dbReference type="EMBL" id="MSLT01000023">
    <property type="protein sequence ID" value="OUD12581.1"/>
    <property type="molecule type" value="Genomic_DNA"/>
</dbReference>
<evidence type="ECO:0000313" key="3">
    <source>
        <dbReference type="Proteomes" id="UP000194798"/>
    </source>
</evidence>
<keyword evidence="3" id="KW-1185">Reference proteome</keyword>
<feature type="compositionally biased region" description="Basic and acidic residues" evidence="1">
    <location>
        <begin position="49"/>
        <end position="71"/>
    </location>
</feature>
<sequence length="71" mass="7636">MKATSLILTVFFTVGLLGCSGKSSNLLEPEKQPRRVAPLSESSETVQPCDKHTLGEKCPELDADTAEKSSQ</sequence>
<dbReference type="Proteomes" id="UP000194798">
    <property type="component" value="Unassembled WGS sequence"/>
</dbReference>
<dbReference type="PROSITE" id="PS51257">
    <property type="entry name" value="PROKAR_LIPOPROTEIN"/>
    <property type="match status" value="1"/>
</dbReference>
<gene>
    <name evidence="2" type="ORF">TPSD3_15980</name>
</gene>
<reference evidence="2 3" key="1">
    <citation type="submission" date="2016-12" db="EMBL/GenBank/DDBJ databases">
        <title>Thioflexothrix psekupsii D3 genome sequencing and assembly.</title>
        <authorList>
            <person name="Fomenkov A."/>
            <person name="Vincze T."/>
            <person name="Grabovich M."/>
            <person name="Anton B.P."/>
            <person name="Dubinina G."/>
            <person name="Orlova M."/>
            <person name="Belousova E."/>
            <person name="Roberts R.J."/>
        </authorList>
    </citation>
    <scope>NUCLEOTIDE SEQUENCE [LARGE SCALE GENOMIC DNA]</scope>
    <source>
        <strain evidence="2">D3</strain>
    </source>
</reference>
<protein>
    <submittedName>
        <fullName evidence="2">Uncharacterized protein</fullName>
    </submittedName>
</protein>
<name>A0A251X583_9GAMM</name>